<dbReference type="STRING" id="1601833.SAMN05518684_11222"/>
<dbReference type="InterPro" id="IPR050768">
    <property type="entry name" value="UPF0353/GerABKA_families"/>
</dbReference>
<evidence type="ECO:0000256" key="5">
    <source>
        <dbReference type="SAM" id="Phobius"/>
    </source>
</evidence>
<dbReference type="InterPro" id="IPR004995">
    <property type="entry name" value="Spore_Ger"/>
</dbReference>
<keyword evidence="7" id="KW-1185">Reference proteome</keyword>
<dbReference type="EMBL" id="FOGT01000012">
    <property type="protein sequence ID" value="SES23972.1"/>
    <property type="molecule type" value="Genomic_DNA"/>
</dbReference>
<dbReference type="RefSeq" id="WP_093053648.1">
    <property type="nucleotide sequence ID" value="NZ_FOGT01000012.1"/>
</dbReference>
<dbReference type="PIRSF" id="PIRSF005690">
    <property type="entry name" value="GerBA"/>
    <property type="match status" value="1"/>
</dbReference>
<proteinExistence type="inferred from homology"/>
<comment type="subcellular location">
    <subcellularLocation>
        <location evidence="4">Cell membrane</location>
    </subcellularLocation>
    <subcellularLocation>
        <location evidence="1">Membrane</location>
        <topology evidence="1">Multi-pass membrane protein</topology>
    </subcellularLocation>
</comment>
<dbReference type="PANTHER" id="PTHR22550:SF5">
    <property type="entry name" value="LEUCINE ZIPPER PROTEIN 4"/>
    <property type="match status" value="1"/>
</dbReference>
<sequence length="510" mass="56884">MRLLNWILQNNQKKISQAPSSESTGESRTEETITEETIREVFRGCGDVTVQGMSFDKSDGLKETVLFFFSQGLVDTQLIDDEVVPRLDTFFRSAEDYHKERLIEDLRLSSTEEIIKRKDLSLKVFRGSLVLYFVTAQLTLSVDISKIPGRDPEETNTEVSVLGPRDGFVENIKVNSALLRKRIPSESLKYEEYKVGERTNTSVGLMYMEDIINPDVLSDIKSRLANLKIDGLLNSNQLTEMLRQNKMSLLPSLEYTGRPDFTANALLRGRFLLLLDGSPIVLIGPVNIFLLLKSAEDSELIPLYSSFERLLRVVGLSLAIFLPGFWVAVTTYHQDQIPVLLLATLASARRGVPLPTAIEAFVMLGLFELFREAGARLPLAIGQTLTVVGGLIIGDAAIRAGLTNPGIIVIIATSLVATFTLVNQSMIGVFSLLRLLVVAVSSLLGLFGFLISAFFILYYVANIRSYGLPYLAPFSPVSSIRDVFDNIFRSSWRDKGFRPDFMNTKDNTRK</sequence>
<dbReference type="PANTHER" id="PTHR22550">
    <property type="entry name" value="SPORE GERMINATION PROTEIN"/>
    <property type="match status" value="1"/>
</dbReference>
<name>A0A1H9VQV0_9BACI</name>
<accession>A0A1H9VQV0</accession>
<feature type="transmembrane region" description="Helical" evidence="5">
    <location>
        <begin position="271"/>
        <end position="292"/>
    </location>
</feature>
<keyword evidence="3 4" id="KW-0472">Membrane</keyword>
<evidence type="ECO:0000256" key="3">
    <source>
        <dbReference type="ARBA" id="ARBA00023136"/>
    </source>
</evidence>
<evidence type="ECO:0000256" key="1">
    <source>
        <dbReference type="ARBA" id="ARBA00004141"/>
    </source>
</evidence>
<feature type="transmembrane region" description="Helical" evidence="5">
    <location>
        <begin position="435"/>
        <end position="461"/>
    </location>
</feature>
<keyword evidence="5" id="KW-1133">Transmembrane helix</keyword>
<dbReference type="GO" id="GO:0009847">
    <property type="term" value="P:spore germination"/>
    <property type="evidence" value="ECO:0007669"/>
    <property type="project" value="UniProtKB-UniRule"/>
</dbReference>
<evidence type="ECO:0000313" key="6">
    <source>
        <dbReference type="EMBL" id="SES23972.1"/>
    </source>
</evidence>
<dbReference type="GO" id="GO:0005886">
    <property type="term" value="C:plasma membrane"/>
    <property type="evidence" value="ECO:0007669"/>
    <property type="project" value="UniProtKB-SubCell"/>
</dbReference>
<dbReference type="Proteomes" id="UP000198571">
    <property type="component" value="Unassembled WGS sequence"/>
</dbReference>
<gene>
    <name evidence="6" type="ORF">SAMN05518684_11222</name>
</gene>
<comment type="similarity">
    <text evidence="2 4">Belongs to the GerABKA family.</text>
</comment>
<reference evidence="7" key="1">
    <citation type="submission" date="2016-10" db="EMBL/GenBank/DDBJ databases">
        <authorList>
            <person name="Varghese N."/>
            <person name="Submissions S."/>
        </authorList>
    </citation>
    <scope>NUCLEOTIDE SEQUENCE [LARGE SCALE GENOMIC DNA]</scope>
    <source>
        <strain evidence="7">S9</strain>
    </source>
</reference>
<feature type="transmembrane region" description="Helical" evidence="5">
    <location>
        <begin position="313"/>
        <end position="332"/>
    </location>
</feature>
<feature type="transmembrane region" description="Helical" evidence="5">
    <location>
        <begin position="377"/>
        <end position="398"/>
    </location>
</feature>
<dbReference type="OrthoDB" id="9772630at2"/>
<dbReference type="Pfam" id="PF03323">
    <property type="entry name" value="GerA"/>
    <property type="match status" value="1"/>
</dbReference>
<evidence type="ECO:0000256" key="4">
    <source>
        <dbReference type="PIRNR" id="PIRNR005690"/>
    </source>
</evidence>
<evidence type="ECO:0000256" key="2">
    <source>
        <dbReference type="ARBA" id="ARBA00005278"/>
    </source>
</evidence>
<protein>
    <submittedName>
        <fullName evidence="6">GerA spore germination protein</fullName>
    </submittedName>
</protein>
<feature type="transmembrane region" description="Helical" evidence="5">
    <location>
        <begin position="404"/>
        <end position="423"/>
    </location>
</feature>
<evidence type="ECO:0000313" key="7">
    <source>
        <dbReference type="Proteomes" id="UP000198571"/>
    </source>
</evidence>
<organism evidence="6 7">
    <name type="scientific">Salipaludibacillus aurantiacus</name>
    <dbReference type="NCBI Taxonomy" id="1601833"/>
    <lineage>
        <taxon>Bacteria</taxon>
        <taxon>Bacillati</taxon>
        <taxon>Bacillota</taxon>
        <taxon>Bacilli</taxon>
        <taxon>Bacillales</taxon>
        <taxon>Bacillaceae</taxon>
    </lineage>
</organism>
<keyword evidence="5" id="KW-0812">Transmembrane</keyword>
<dbReference type="AlphaFoldDB" id="A0A1H9VQV0"/>